<dbReference type="SUPFAM" id="SSF52091">
    <property type="entry name" value="SpoIIaa-like"/>
    <property type="match status" value="1"/>
</dbReference>
<sequence>MSITEYKNLPKLIDFQDVNIGKLYFFEKFVIGEFNEGITIDFENFKETSRLISKHFSDKDFGFIANRTHSYSLNLIDAKHFNRLFPNLKAYAVVSDALFAKGVFEVENQFFTYNRKIFKVLDEAIMWVEENLNHSI</sequence>
<proteinExistence type="predicted"/>
<comment type="caution">
    <text evidence="1">The sequence shown here is derived from an EMBL/GenBank/DDBJ whole genome shotgun (WGS) entry which is preliminary data.</text>
</comment>
<organism evidence="1 2">
    <name type="scientific">Winogradskyella litorisediminis</name>
    <dbReference type="NCBI Taxonomy" id="1156618"/>
    <lineage>
        <taxon>Bacteria</taxon>
        <taxon>Pseudomonadati</taxon>
        <taxon>Bacteroidota</taxon>
        <taxon>Flavobacteriia</taxon>
        <taxon>Flavobacteriales</taxon>
        <taxon>Flavobacteriaceae</taxon>
        <taxon>Winogradskyella</taxon>
    </lineage>
</organism>
<dbReference type="EMBL" id="JBHTJL010000015">
    <property type="protein sequence ID" value="MFD1063724.1"/>
    <property type="molecule type" value="Genomic_DNA"/>
</dbReference>
<dbReference type="InterPro" id="IPR036513">
    <property type="entry name" value="STAS_dom_sf"/>
</dbReference>
<dbReference type="Proteomes" id="UP001597013">
    <property type="component" value="Unassembled WGS sequence"/>
</dbReference>
<keyword evidence="2" id="KW-1185">Reference proteome</keyword>
<evidence type="ECO:0000313" key="2">
    <source>
        <dbReference type="Proteomes" id="UP001597013"/>
    </source>
</evidence>
<evidence type="ECO:0008006" key="3">
    <source>
        <dbReference type="Google" id="ProtNLM"/>
    </source>
</evidence>
<gene>
    <name evidence="1" type="ORF">ACFQ1Q_10750</name>
</gene>
<reference evidence="2" key="1">
    <citation type="journal article" date="2019" name="Int. J. Syst. Evol. Microbiol.">
        <title>The Global Catalogue of Microorganisms (GCM) 10K type strain sequencing project: providing services to taxonomists for standard genome sequencing and annotation.</title>
        <authorList>
            <consortium name="The Broad Institute Genomics Platform"/>
            <consortium name="The Broad Institute Genome Sequencing Center for Infectious Disease"/>
            <person name="Wu L."/>
            <person name="Ma J."/>
        </authorList>
    </citation>
    <scope>NUCLEOTIDE SEQUENCE [LARGE SCALE GENOMIC DNA]</scope>
    <source>
        <strain evidence="2">CCUG 62215</strain>
    </source>
</reference>
<name>A0ABW3N7T6_9FLAO</name>
<evidence type="ECO:0000313" key="1">
    <source>
        <dbReference type="EMBL" id="MFD1063724.1"/>
    </source>
</evidence>
<protein>
    <recommendedName>
        <fullName evidence="3">STAS/SEC14 domain-containing protein</fullName>
    </recommendedName>
</protein>
<accession>A0ABW3N7T6</accession>
<dbReference type="RefSeq" id="WP_386131116.1">
    <property type="nucleotide sequence ID" value="NZ_JBHTJL010000015.1"/>
</dbReference>